<sequence>MNGSMIQQALHDYREGVGQLAKQLPEVIDGYNLFTQACFKEGALSAKTKHLIGLSLGVYTNDEYCIIFHTKEAVDHGATDQEVLEAAAVSGAFGGGLAMSQTVTLVQDALAEFRGNHH</sequence>
<dbReference type="EMBL" id="FOCQ01000006">
    <property type="protein sequence ID" value="SEN16624.1"/>
    <property type="molecule type" value="Genomic_DNA"/>
</dbReference>
<proteinExistence type="predicted"/>
<protein>
    <submittedName>
        <fullName evidence="2">Alkylhydroperoxidase AhpD family core domain-containing protein</fullName>
    </submittedName>
</protein>
<dbReference type="InterPro" id="IPR003779">
    <property type="entry name" value="CMD-like"/>
</dbReference>
<organism evidence="2 3">
    <name type="scientific">Lihuaxuella thermophila</name>
    <dbReference type="NCBI Taxonomy" id="1173111"/>
    <lineage>
        <taxon>Bacteria</taxon>
        <taxon>Bacillati</taxon>
        <taxon>Bacillota</taxon>
        <taxon>Bacilli</taxon>
        <taxon>Bacillales</taxon>
        <taxon>Thermoactinomycetaceae</taxon>
        <taxon>Lihuaxuella</taxon>
    </lineage>
</organism>
<name>A0A1H8EBV9_9BACL</name>
<dbReference type="InterPro" id="IPR029032">
    <property type="entry name" value="AhpD-like"/>
</dbReference>
<keyword evidence="2" id="KW-0560">Oxidoreductase</keyword>
<dbReference type="OrthoDB" id="1683318at2"/>
<dbReference type="AlphaFoldDB" id="A0A1H8EBV9"/>
<keyword evidence="3" id="KW-1185">Reference proteome</keyword>
<dbReference type="RefSeq" id="WP_089967472.1">
    <property type="nucleotide sequence ID" value="NZ_FOCQ01000006.1"/>
</dbReference>
<dbReference type="STRING" id="1173111.SAMN05444955_106227"/>
<dbReference type="Pfam" id="PF02627">
    <property type="entry name" value="CMD"/>
    <property type="match status" value="1"/>
</dbReference>
<dbReference type="Gene3D" id="1.20.1290.10">
    <property type="entry name" value="AhpD-like"/>
    <property type="match status" value="1"/>
</dbReference>
<evidence type="ECO:0000313" key="3">
    <source>
        <dbReference type="Proteomes" id="UP000199695"/>
    </source>
</evidence>
<dbReference type="GO" id="GO:0051920">
    <property type="term" value="F:peroxiredoxin activity"/>
    <property type="evidence" value="ECO:0007669"/>
    <property type="project" value="InterPro"/>
</dbReference>
<dbReference type="PANTHER" id="PTHR33930:SF2">
    <property type="entry name" value="BLR3452 PROTEIN"/>
    <property type="match status" value="1"/>
</dbReference>
<dbReference type="InterPro" id="IPR004675">
    <property type="entry name" value="AhpD_core"/>
</dbReference>
<evidence type="ECO:0000259" key="1">
    <source>
        <dbReference type="Pfam" id="PF02627"/>
    </source>
</evidence>
<evidence type="ECO:0000313" key="2">
    <source>
        <dbReference type="EMBL" id="SEN16624.1"/>
    </source>
</evidence>
<dbReference type="PANTHER" id="PTHR33930">
    <property type="entry name" value="ALKYL HYDROPEROXIDE REDUCTASE AHPD"/>
    <property type="match status" value="1"/>
</dbReference>
<dbReference type="SUPFAM" id="SSF69118">
    <property type="entry name" value="AhpD-like"/>
    <property type="match status" value="1"/>
</dbReference>
<accession>A0A1H8EBV9</accession>
<feature type="domain" description="Carboxymuconolactone decarboxylase-like" evidence="1">
    <location>
        <begin position="25"/>
        <end position="106"/>
    </location>
</feature>
<dbReference type="NCBIfam" id="TIGR00778">
    <property type="entry name" value="ahpD_dom"/>
    <property type="match status" value="1"/>
</dbReference>
<gene>
    <name evidence="2" type="ORF">SAMN05444955_106227</name>
</gene>
<keyword evidence="2" id="KW-0575">Peroxidase</keyword>
<dbReference type="Proteomes" id="UP000199695">
    <property type="component" value="Unassembled WGS sequence"/>
</dbReference>
<reference evidence="2 3" key="1">
    <citation type="submission" date="2016-10" db="EMBL/GenBank/DDBJ databases">
        <authorList>
            <person name="de Groot N.N."/>
        </authorList>
    </citation>
    <scope>NUCLEOTIDE SEQUENCE [LARGE SCALE GENOMIC DNA]</scope>
    <source>
        <strain evidence="2 3">DSM 46701</strain>
    </source>
</reference>